<dbReference type="PROSITE" id="PS51123">
    <property type="entry name" value="OMPA_2"/>
    <property type="match status" value="1"/>
</dbReference>
<evidence type="ECO:0000256" key="3">
    <source>
        <dbReference type="ARBA" id="ARBA00023237"/>
    </source>
</evidence>
<comment type="caution">
    <text evidence="7">The sequence shown here is derived from an EMBL/GenBank/DDBJ whole genome shotgun (WGS) entry which is preliminary data.</text>
</comment>
<dbReference type="EMBL" id="JBALHR010000003">
    <property type="protein sequence ID" value="MEH7828050.1"/>
    <property type="molecule type" value="Genomic_DNA"/>
</dbReference>
<evidence type="ECO:0000313" key="7">
    <source>
        <dbReference type="EMBL" id="MEH7828050.1"/>
    </source>
</evidence>
<comment type="subcellular location">
    <subcellularLocation>
        <location evidence="1">Cell outer membrane</location>
    </subcellularLocation>
</comment>
<dbReference type="Gene3D" id="3.30.1330.60">
    <property type="entry name" value="OmpA-like domain"/>
    <property type="match status" value="1"/>
</dbReference>
<dbReference type="SUPFAM" id="SSF103088">
    <property type="entry name" value="OmpA-like"/>
    <property type="match status" value="1"/>
</dbReference>
<dbReference type="Proteomes" id="UP001431963">
    <property type="component" value="Unassembled WGS sequence"/>
</dbReference>
<evidence type="ECO:0000256" key="5">
    <source>
        <dbReference type="SAM" id="SignalP"/>
    </source>
</evidence>
<gene>
    <name evidence="7" type="ORF">V6590_07805</name>
</gene>
<dbReference type="PRINTS" id="PR01021">
    <property type="entry name" value="OMPADOMAIN"/>
</dbReference>
<feature type="signal peptide" evidence="5">
    <location>
        <begin position="1"/>
        <end position="17"/>
    </location>
</feature>
<keyword evidence="5" id="KW-0732">Signal</keyword>
<dbReference type="Pfam" id="PF00691">
    <property type="entry name" value="OmpA"/>
    <property type="match status" value="1"/>
</dbReference>
<dbReference type="InterPro" id="IPR036737">
    <property type="entry name" value="OmpA-like_sf"/>
</dbReference>
<reference evidence="7" key="1">
    <citation type="submission" date="2024-02" db="EMBL/GenBank/DDBJ databases">
        <title>Genome sequences of strain Gemmobacter sp. JM10B15.</title>
        <authorList>
            <person name="Zhang M."/>
        </authorList>
    </citation>
    <scope>NUCLEOTIDE SEQUENCE</scope>
    <source>
        <strain evidence="7">JM10B15</strain>
    </source>
</reference>
<evidence type="ECO:0000313" key="8">
    <source>
        <dbReference type="Proteomes" id="UP001431963"/>
    </source>
</evidence>
<evidence type="ECO:0000256" key="2">
    <source>
        <dbReference type="ARBA" id="ARBA00023136"/>
    </source>
</evidence>
<accession>A0ABU8BTM1</accession>
<dbReference type="PANTHER" id="PTHR30329:SF21">
    <property type="entry name" value="LIPOPROTEIN YIAD-RELATED"/>
    <property type="match status" value="1"/>
</dbReference>
<keyword evidence="2 4" id="KW-0472">Membrane</keyword>
<dbReference type="InterPro" id="IPR050330">
    <property type="entry name" value="Bact_OuterMem_StrucFunc"/>
</dbReference>
<evidence type="ECO:0000259" key="6">
    <source>
        <dbReference type="PROSITE" id="PS51123"/>
    </source>
</evidence>
<dbReference type="RefSeq" id="WP_335421589.1">
    <property type="nucleotide sequence ID" value="NZ_JBALHR010000003.1"/>
</dbReference>
<sequence>MKTLVGLLLILASPVQAQDLKFPAPVAETSRLETPSQTLRLPVGAWRDGADLPQRIGNGTVTQITWRVEGPVATLDLMAHLRAQVLADGWTEVFSCETSACGGFDFRYALPVQTEPEMHVDLGDFRYLLAEKGDGLLMLLVSRSRQSGHVQLTRLDGANAAPPPVNATADPGPDTGTTATTIAPPPGDLAARLEGQGAVVLEDLVFASGADALAPGDYASLAALVAYLSARPDAKVALIGHTDASGALAGNVALSEARARSVRKALIALGADASRIDAQGVGWLAPRASNLTAEGRTRNRRVEVMLTSTQLAAP</sequence>
<keyword evidence="8" id="KW-1185">Reference proteome</keyword>
<dbReference type="PANTHER" id="PTHR30329">
    <property type="entry name" value="STATOR ELEMENT OF FLAGELLAR MOTOR COMPLEX"/>
    <property type="match status" value="1"/>
</dbReference>
<keyword evidence="3" id="KW-0998">Cell outer membrane</keyword>
<evidence type="ECO:0000256" key="1">
    <source>
        <dbReference type="ARBA" id="ARBA00004442"/>
    </source>
</evidence>
<dbReference type="InterPro" id="IPR006664">
    <property type="entry name" value="OMP_bac"/>
</dbReference>
<evidence type="ECO:0000256" key="4">
    <source>
        <dbReference type="PROSITE-ProRule" id="PRU00473"/>
    </source>
</evidence>
<feature type="domain" description="OmpA-like" evidence="6">
    <location>
        <begin position="194"/>
        <end position="310"/>
    </location>
</feature>
<name>A0ABU8BTM1_9RHOB</name>
<protein>
    <submittedName>
        <fullName evidence="7">OmpA family protein</fullName>
    </submittedName>
</protein>
<proteinExistence type="predicted"/>
<organism evidence="7 8">
    <name type="scientific">Gemmobacter denitrificans</name>
    <dbReference type="NCBI Taxonomy" id="3123040"/>
    <lineage>
        <taxon>Bacteria</taxon>
        <taxon>Pseudomonadati</taxon>
        <taxon>Pseudomonadota</taxon>
        <taxon>Alphaproteobacteria</taxon>
        <taxon>Rhodobacterales</taxon>
        <taxon>Paracoccaceae</taxon>
        <taxon>Gemmobacter</taxon>
    </lineage>
</organism>
<dbReference type="InterPro" id="IPR006665">
    <property type="entry name" value="OmpA-like"/>
</dbReference>
<feature type="chain" id="PRO_5045293991" evidence="5">
    <location>
        <begin position="18"/>
        <end position="314"/>
    </location>
</feature>
<dbReference type="CDD" id="cd07185">
    <property type="entry name" value="OmpA_C-like"/>
    <property type="match status" value="1"/>
</dbReference>